<accession>A0A2M4D3D3</accession>
<feature type="chain" id="PRO_5014973413" evidence="1">
    <location>
        <begin position="22"/>
        <end position="165"/>
    </location>
</feature>
<protein>
    <submittedName>
        <fullName evidence="2">Putative secreted protein</fullName>
    </submittedName>
</protein>
<organism evidence="2">
    <name type="scientific">Anopheles darlingi</name>
    <name type="common">Mosquito</name>
    <dbReference type="NCBI Taxonomy" id="43151"/>
    <lineage>
        <taxon>Eukaryota</taxon>
        <taxon>Metazoa</taxon>
        <taxon>Ecdysozoa</taxon>
        <taxon>Arthropoda</taxon>
        <taxon>Hexapoda</taxon>
        <taxon>Insecta</taxon>
        <taxon>Pterygota</taxon>
        <taxon>Neoptera</taxon>
        <taxon>Endopterygota</taxon>
        <taxon>Diptera</taxon>
        <taxon>Nematocera</taxon>
        <taxon>Culicoidea</taxon>
        <taxon>Culicidae</taxon>
        <taxon>Anophelinae</taxon>
        <taxon>Anopheles</taxon>
    </lineage>
</organism>
<dbReference type="EMBL" id="GGFL01007823">
    <property type="protein sequence ID" value="MBW72001.1"/>
    <property type="molecule type" value="Transcribed_RNA"/>
</dbReference>
<name>A0A2M4D3D3_ANODA</name>
<proteinExistence type="predicted"/>
<sequence length="165" mass="17602">MLMIVMVLLCSGLLREGTTEASFSQMISCKSGEGEGHGQPPARLSTTYYASPRKGGTIVLSLSHSHALPIHVATKTITFARAAKHGTARHLLWLTLMFALPVAFRTAFCGSNVPLPDPQQSAVPVHSAARLVTRAQLLLLRAFSMTKAAFNGGRLPRAALPTIPS</sequence>
<reference evidence="2" key="1">
    <citation type="submission" date="2018-01" db="EMBL/GenBank/DDBJ databases">
        <title>An insight into the sialome of Amazonian anophelines.</title>
        <authorList>
            <person name="Ribeiro J.M."/>
            <person name="Scarpassa V."/>
            <person name="Calvo E."/>
        </authorList>
    </citation>
    <scope>NUCLEOTIDE SEQUENCE</scope>
</reference>
<keyword evidence="1" id="KW-0732">Signal</keyword>
<feature type="signal peptide" evidence="1">
    <location>
        <begin position="1"/>
        <end position="21"/>
    </location>
</feature>
<dbReference type="AlphaFoldDB" id="A0A2M4D3D3"/>
<evidence type="ECO:0000256" key="1">
    <source>
        <dbReference type="SAM" id="SignalP"/>
    </source>
</evidence>
<evidence type="ECO:0000313" key="2">
    <source>
        <dbReference type="EMBL" id="MBW72001.1"/>
    </source>
</evidence>